<dbReference type="InterPro" id="IPR029149">
    <property type="entry name" value="Creatin/AminoP/Spt16_N"/>
</dbReference>
<evidence type="ECO:0000313" key="15">
    <source>
        <dbReference type="EMBL" id="ELA09770.1"/>
    </source>
</evidence>
<dbReference type="PATRIC" id="fig|1230338.3.peg.1130"/>
<proteinExistence type="inferred from homology"/>
<evidence type="ECO:0000256" key="3">
    <source>
        <dbReference type="ARBA" id="ARBA00008766"/>
    </source>
</evidence>
<evidence type="ECO:0000256" key="1">
    <source>
        <dbReference type="ARBA" id="ARBA00001424"/>
    </source>
</evidence>
<evidence type="ECO:0000256" key="6">
    <source>
        <dbReference type="ARBA" id="ARBA00022723"/>
    </source>
</evidence>
<keyword evidence="6 13" id="KW-0479">Metal-binding</keyword>
<evidence type="ECO:0000313" key="16">
    <source>
        <dbReference type="Proteomes" id="UP000023795"/>
    </source>
</evidence>
<dbReference type="InterPro" id="IPR001131">
    <property type="entry name" value="Peptidase_M24B_aminopep-P_CS"/>
</dbReference>
<dbReference type="Proteomes" id="UP000023795">
    <property type="component" value="Unassembled WGS sequence"/>
</dbReference>
<accession>L2FA47</accession>
<comment type="caution">
    <text evidence="15">The sequence shown here is derived from an EMBL/GenBank/DDBJ whole genome shotgun (WGS) entry which is preliminary data.</text>
</comment>
<keyword evidence="8" id="KW-0482">Metalloprotease</keyword>
<keyword evidence="7" id="KW-0378">Hydrolase</keyword>
<evidence type="ECO:0000256" key="5">
    <source>
        <dbReference type="ARBA" id="ARBA00022670"/>
    </source>
</evidence>
<keyword evidence="9" id="KW-0464">Manganese</keyword>
<dbReference type="FunFam" id="3.90.230.10:FF:000002">
    <property type="entry name" value="Xaa-Pro aminopeptidase 3"/>
    <property type="match status" value="1"/>
</dbReference>
<dbReference type="EC" id="3.4.11.9" evidence="4"/>
<dbReference type="OrthoDB" id="9806388at2"/>
<evidence type="ECO:0000256" key="12">
    <source>
        <dbReference type="ARBA" id="ARBA00081411"/>
    </source>
</evidence>
<feature type="domain" description="Aminopeptidase P N-terminal" evidence="14">
    <location>
        <begin position="9"/>
        <end position="143"/>
    </location>
</feature>
<gene>
    <name evidence="15" type="ORF">MOMA_05190</name>
</gene>
<evidence type="ECO:0000256" key="10">
    <source>
        <dbReference type="ARBA" id="ARBA00069363"/>
    </source>
</evidence>
<keyword evidence="15" id="KW-0031">Aminopeptidase</keyword>
<dbReference type="InterPro" id="IPR000994">
    <property type="entry name" value="Pept_M24"/>
</dbReference>
<dbReference type="InterPro" id="IPR036005">
    <property type="entry name" value="Creatinase/aminopeptidase-like"/>
</dbReference>
<dbReference type="PANTHER" id="PTHR43226">
    <property type="entry name" value="XAA-PRO AMINOPEPTIDASE 3"/>
    <property type="match status" value="1"/>
</dbReference>
<evidence type="ECO:0000256" key="8">
    <source>
        <dbReference type="ARBA" id="ARBA00023049"/>
    </source>
</evidence>
<dbReference type="Pfam" id="PF05195">
    <property type="entry name" value="AMP_N"/>
    <property type="match status" value="1"/>
</dbReference>
<evidence type="ECO:0000256" key="9">
    <source>
        <dbReference type="ARBA" id="ARBA00023211"/>
    </source>
</evidence>
<dbReference type="Gene3D" id="3.40.350.10">
    <property type="entry name" value="Creatinase/prolidase N-terminal domain"/>
    <property type="match status" value="1"/>
</dbReference>
<dbReference type="STRING" id="1230338.MOMA_05190"/>
<dbReference type="SUPFAM" id="SSF55920">
    <property type="entry name" value="Creatinase/aminopeptidase"/>
    <property type="match status" value="1"/>
</dbReference>
<dbReference type="GO" id="GO:0070006">
    <property type="term" value="F:metalloaminopeptidase activity"/>
    <property type="evidence" value="ECO:0007669"/>
    <property type="project" value="InterPro"/>
</dbReference>
<evidence type="ECO:0000256" key="4">
    <source>
        <dbReference type="ARBA" id="ARBA00012574"/>
    </source>
</evidence>
<keyword evidence="5" id="KW-0645">Protease</keyword>
<dbReference type="Pfam" id="PF00557">
    <property type="entry name" value="Peptidase_M24"/>
    <property type="match status" value="1"/>
</dbReference>
<dbReference type="SMART" id="SM01011">
    <property type="entry name" value="AMP_N"/>
    <property type="match status" value="1"/>
</dbReference>
<dbReference type="PANTHER" id="PTHR43226:SF4">
    <property type="entry name" value="XAA-PRO AMINOPEPTIDASE 3"/>
    <property type="match status" value="1"/>
</dbReference>
<evidence type="ECO:0000259" key="14">
    <source>
        <dbReference type="SMART" id="SM01011"/>
    </source>
</evidence>
<evidence type="ECO:0000256" key="13">
    <source>
        <dbReference type="RuleBase" id="RU000590"/>
    </source>
</evidence>
<dbReference type="InterPro" id="IPR052433">
    <property type="entry name" value="X-Pro_dipept-like"/>
</dbReference>
<dbReference type="EMBL" id="ANIN01000001">
    <property type="protein sequence ID" value="ELA09770.1"/>
    <property type="molecule type" value="Genomic_DNA"/>
</dbReference>
<evidence type="ECO:0000256" key="7">
    <source>
        <dbReference type="ARBA" id="ARBA00022801"/>
    </source>
</evidence>
<sequence length="452" mass="50797">MKINLLEKLPQSEFAKRRAKLAKNLPNNSLVILSTAPHHIRNNDAEYKYRPDSSFFYLTGFAEPESTLVLQKTANEVSYILFLREKDKLREIWDGRRVGIDGAIRKLGADKAFAIDELDEKIPQLLLGVKHLFARFDTRVSSWLAGAKNLVRGEGVVNEIHNIDSVIHEMRLIKDKPEIERIKTACQISSLAHIQAMKTVRPQQYEYQLEAELNYVFGQYGCVPSYNSIVASGDNANILHYIENDQIMQDGDLVMIDAGAEYQLYAGDISRTFPVNGKFSDVQKQVYNIVLKANIEAINSLKAGVHCKVHHDTALRILTQGLIELGILSGDVDTLIANKAYQPFYMHGTGHWLGLDVHDAGRYFSDETQDGEKQPRLLQAGMVMTVEPGLYFANDNELIPKKYRGIGIRIEDDVLITEHGAVVLTSDVPKTVEEIECLMADSIGNIDQQLAK</sequence>
<dbReference type="InterPro" id="IPR007865">
    <property type="entry name" value="Aminopep_P_N"/>
</dbReference>
<comment type="catalytic activity">
    <reaction evidence="1">
        <text>Release of any N-terminal amino acid, including proline, that is linked to proline, even from a dipeptide or tripeptide.</text>
        <dbReference type="EC" id="3.4.11.9"/>
    </reaction>
</comment>
<dbReference type="GO" id="GO:0005829">
    <property type="term" value="C:cytosol"/>
    <property type="evidence" value="ECO:0007669"/>
    <property type="project" value="TreeGrafter"/>
</dbReference>
<protein>
    <recommendedName>
        <fullName evidence="10">Xaa-Pro aminopeptidase</fullName>
        <ecNumber evidence="4">3.4.11.9</ecNumber>
    </recommendedName>
    <alternativeName>
        <fullName evidence="11">Aminopeptidase P II</fullName>
    </alternativeName>
    <alternativeName>
        <fullName evidence="12">X-Pro aminopeptidase</fullName>
    </alternativeName>
</protein>
<comment type="cofactor">
    <cofactor evidence="2">
        <name>Mn(2+)</name>
        <dbReference type="ChEBI" id="CHEBI:29035"/>
    </cofactor>
</comment>
<dbReference type="GO" id="GO:0006508">
    <property type="term" value="P:proteolysis"/>
    <property type="evidence" value="ECO:0007669"/>
    <property type="project" value="UniProtKB-KW"/>
</dbReference>
<evidence type="ECO:0000256" key="2">
    <source>
        <dbReference type="ARBA" id="ARBA00001936"/>
    </source>
</evidence>
<organism evidence="15 16">
    <name type="scientific">Moraxella macacae 0408225</name>
    <dbReference type="NCBI Taxonomy" id="1230338"/>
    <lineage>
        <taxon>Bacteria</taxon>
        <taxon>Pseudomonadati</taxon>
        <taxon>Pseudomonadota</taxon>
        <taxon>Gammaproteobacteria</taxon>
        <taxon>Moraxellales</taxon>
        <taxon>Moraxellaceae</taxon>
        <taxon>Moraxella</taxon>
    </lineage>
</organism>
<reference evidence="15 16" key="1">
    <citation type="journal article" date="2013" name="Genome Announc.">
        <title>Genome Sequence of Moraxella macacae 0408225, a Novel Bacterial Species Isolated from a Cynomolgus Macaque with Epistaxis.</title>
        <authorList>
            <person name="Ladner J.T."/>
            <person name="Whitehouse C.A."/>
            <person name="Koroleva G.I."/>
            <person name="Palacios G.F."/>
        </authorList>
    </citation>
    <scope>NUCLEOTIDE SEQUENCE [LARGE SCALE GENOMIC DNA]</scope>
    <source>
        <strain evidence="15 16">0408225</strain>
    </source>
</reference>
<evidence type="ECO:0000256" key="11">
    <source>
        <dbReference type="ARBA" id="ARBA00075356"/>
    </source>
</evidence>
<dbReference type="eggNOG" id="COG0006">
    <property type="taxonomic scope" value="Bacteria"/>
</dbReference>
<dbReference type="SUPFAM" id="SSF53092">
    <property type="entry name" value="Creatinase/prolidase N-terminal domain"/>
    <property type="match status" value="1"/>
</dbReference>
<dbReference type="AlphaFoldDB" id="L2FA47"/>
<dbReference type="PROSITE" id="PS00491">
    <property type="entry name" value="PROLINE_PEPTIDASE"/>
    <property type="match status" value="1"/>
</dbReference>
<name>L2FA47_9GAMM</name>
<dbReference type="Gene3D" id="3.90.230.10">
    <property type="entry name" value="Creatinase/methionine aminopeptidase superfamily"/>
    <property type="match status" value="1"/>
</dbReference>
<dbReference type="GO" id="GO:0030145">
    <property type="term" value="F:manganese ion binding"/>
    <property type="evidence" value="ECO:0007669"/>
    <property type="project" value="InterPro"/>
</dbReference>
<dbReference type="RefSeq" id="WP_009767588.1">
    <property type="nucleotide sequence ID" value="NZ_ANIN01000001.1"/>
</dbReference>
<comment type="similarity">
    <text evidence="3 13">Belongs to the peptidase M24B family.</text>
</comment>
<keyword evidence="16" id="KW-1185">Reference proteome</keyword>
<dbReference type="CDD" id="cd01087">
    <property type="entry name" value="Prolidase"/>
    <property type="match status" value="1"/>
</dbReference>